<feature type="domain" description="Putative restriction endonuclease" evidence="1">
    <location>
        <begin position="19"/>
        <end position="174"/>
    </location>
</feature>
<keyword evidence="2" id="KW-0540">Nuclease</keyword>
<keyword evidence="3" id="KW-1185">Reference proteome</keyword>
<keyword evidence="2" id="KW-0378">Hydrolase</keyword>
<protein>
    <submittedName>
        <fullName evidence="2">Uma2 family endonuclease</fullName>
    </submittedName>
</protein>
<dbReference type="Gene3D" id="3.90.1570.10">
    <property type="entry name" value="tt1808, chain A"/>
    <property type="match status" value="1"/>
</dbReference>
<organism evidence="2 3">
    <name type="scientific">Sporosarcina limicola</name>
    <dbReference type="NCBI Taxonomy" id="34101"/>
    <lineage>
        <taxon>Bacteria</taxon>
        <taxon>Bacillati</taxon>
        <taxon>Bacillota</taxon>
        <taxon>Bacilli</taxon>
        <taxon>Bacillales</taxon>
        <taxon>Caryophanaceae</taxon>
        <taxon>Sporosarcina</taxon>
    </lineage>
</organism>
<reference evidence="2" key="1">
    <citation type="submission" date="2020-10" db="EMBL/GenBank/DDBJ databases">
        <title>Genomic Encyclopedia of Type Strains, Phase IV (KMG-IV): sequencing the most valuable type-strain genomes for metagenomic binning, comparative biology and taxonomic classification.</title>
        <authorList>
            <person name="Goeker M."/>
        </authorList>
    </citation>
    <scope>NUCLEOTIDE SEQUENCE</scope>
    <source>
        <strain evidence="2">DSM 13886</strain>
    </source>
</reference>
<dbReference type="SUPFAM" id="SSF52980">
    <property type="entry name" value="Restriction endonuclease-like"/>
    <property type="match status" value="1"/>
</dbReference>
<accession>A0A927MG95</accession>
<evidence type="ECO:0000313" key="2">
    <source>
        <dbReference type="EMBL" id="MBE1553221.1"/>
    </source>
</evidence>
<dbReference type="Proteomes" id="UP000658225">
    <property type="component" value="Unassembled WGS sequence"/>
</dbReference>
<sequence length="183" mass="20665">MAQSKSNQRFTITEINTWDGSWELIDGVPYNMTPAPSPLHQRIVGELFFELRTHFGSSGCAVYVAPFDVQVDKADDYTIVQPDISVICDESQVGTKRAIGAPELIIEVLSPSTALKDRNNKFNLYERTGVKEYWLVDPYNETIEVYGVSGGRYRKRKVFGRDDSLLSFVFPDLRVELSAVFAD</sequence>
<dbReference type="EMBL" id="JADBEL010000001">
    <property type="protein sequence ID" value="MBE1553221.1"/>
    <property type="molecule type" value="Genomic_DNA"/>
</dbReference>
<dbReference type="PANTHER" id="PTHR36558">
    <property type="entry name" value="GLR1098 PROTEIN"/>
    <property type="match status" value="1"/>
</dbReference>
<dbReference type="InterPro" id="IPR012296">
    <property type="entry name" value="Nuclease_put_TT1808"/>
</dbReference>
<dbReference type="PANTHER" id="PTHR36558:SF1">
    <property type="entry name" value="RESTRICTION ENDONUCLEASE DOMAIN-CONTAINING PROTEIN-RELATED"/>
    <property type="match status" value="1"/>
</dbReference>
<dbReference type="AlphaFoldDB" id="A0A927MG95"/>
<gene>
    <name evidence="2" type="ORF">H4683_000290</name>
</gene>
<dbReference type="InterPro" id="IPR008538">
    <property type="entry name" value="Uma2"/>
</dbReference>
<evidence type="ECO:0000313" key="3">
    <source>
        <dbReference type="Proteomes" id="UP000658225"/>
    </source>
</evidence>
<comment type="caution">
    <text evidence="2">The sequence shown here is derived from an EMBL/GenBank/DDBJ whole genome shotgun (WGS) entry which is preliminary data.</text>
</comment>
<dbReference type="RefSeq" id="WP_192597036.1">
    <property type="nucleotide sequence ID" value="NZ_JADBEL010000001.1"/>
</dbReference>
<dbReference type="InterPro" id="IPR011335">
    <property type="entry name" value="Restrct_endonuc-II-like"/>
</dbReference>
<dbReference type="GO" id="GO:0004519">
    <property type="term" value="F:endonuclease activity"/>
    <property type="evidence" value="ECO:0007669"/>
    <property type="project" value="UniProtKB-KW"/>
</dbReference>
<keyword evidence="2" id="KW-0255">Endonuclease</keyword>
<dbReference type="CDD" id="cd06260">
    <property type="entry name" value="DUF820-like"/>
    <property type="match status" value="1"/>
</dbReference>
<evidence type="ECO:0000259" key="1">
    <source>
        <dbReference type="Pfam" id="PF05685"/>
    </source>
</evidence>
<proteinExistence type="predicted"/>
<dbReference type="Pfam" id="PF05685">
    <property type="entry name" value="Uma2"/>
    <property type="match status" value="1"/>
</dbReference>
<name>A0A927MG95_9BACL</name>